<dbReference type="RefSeq" id="WP_377371725.1">
    <property type="nucleotide sequence ID" value="NZ_JAOTJD010000061.1"/>
</dbReference>
<dbReference type="InterPro" id="IPR038610">
    <property type="entry name" value="FliK-like_C_sf"/>
</dbReference>
<feature type="non-terminal residue" evidence="3">
    <location>
        <position position="1"/>
    </location>
</feature>
<dbReference type="CDD" id="cd17470">
    <property type="entry name" value="T3SS_Flik_C"/>
    <property type="match status" value="1"/>
</dbReference>
<keyword evidence="3" id="KW-0969">Cilium</keyword>
<feature type="compositionally biased region" description="Low complexity" evidence="1">
    <location>
        <begin position="125"/>
        <end position="134"/>
    </location>
</feature>
<proteinExistence type="predicted"/>
<dbReference type="InterPro" id="IPR021136">
    <property type="entry name" value="Flagellar_hook_control-like_C"/>
</dbReference>
<protein>
    <submittedName>
        <fullName evidence="3">Flagellar hook-length control protein FliK</fullName>
    </submittedName>
</protein>
<dbReference type="EMBL" id="JAOTJD010000061">
    <property type="protein sequence ID" value="MFD3266471.1"/>
    <property type="molecule type" value="Genomic_DNA"/>
</dbReference>
<keyword evidence="3" id="KW-0282">Flagellum</keyword>
<dbReference type="Pfam" id="PF02120">
    <property type="entry name" value="Flg_hook"/>
    <property type="match status" value="1"/>
</dbReference>
<gene>
    <name evidence="3" type="ORF">OCL97_21220</name>
</gene>
<dbReference type="Proteomes" id="UP001598130">
    <property type="component" value="Unassembled WGS sequence"/>
</dbReference>
<evidence type="ECO:0000313" key="4">
    <source>
        <dbReference type="Proteomes" id="UP001598130"/>
    </source>
</evidence>
<keyword evidence="4" id="KW-1185">Reference proteome</keyword>
<feature type="region of interest" description="Disordered" evidence="1">
    <location>
        <begin position="114"/>
        <end position="148"/>
    </location>
</feature>
<organism evidence="3 4">
    <name type="scientific">Phenylobacterium ferrooxidans</name>
    <dbReference type="NCBI Taxonomy" id="2982689"/>
    <lineage>
        <taxon>Bacteria</taxon>
        <taxon>Pseudomonadati</taxon>
        <taxon>Pseudomonadota</taxon>
        <taxon>Alphaproteobacteria</taxon>
        <taxon>Caulobacterales</taxon>
        <taxon>Caulobacteraceae</taxon>
        <taxon>Phenylobacterium</taxon>
    </lineage>
</organism>
<feature type="compositionally biased region" description="Low complexity" evidence="1">
    <location>
        <begin position="1"/>
        <end position="29"/>
    </location>
</feature>
<feature type="region of interest" description="Disordered" evidence="1">
    <location>
        <begin position="1"/>
        <end position="70"/>
    </location>
</feature>
<accession>A0ABW6CWJ1</accession>
<feature type="domain" description="Flagellar hook-length control protein-like C-terminal" evidence="2">
    <location>
        <begin position="232"/>
        <end position="309"/>
    </location>
</feature>
<keyword evidence="3" id="KW-0966">Cell projection</keyword>
<dbReference type="Gene3D" id="3.30.750.140">
    <property type="match status" value="1"/>
</dbReference>
<name>A0ABW6CWJ1_9CAUL</name>
<reference evidence="3 4" key="1">
    <citation type="submission" date="2022-09" db="EMBL/GenBank/DDBJ databases">
        <title>New species of Phenylobacterium.</title>
        <authorList>
            <person name="Mieszkin S."/>
        </authorList>
    </citation>
    <scope>NUCLEOTIDE SEQUENCE [LARGE SCALE GENOMIC DNA]</scope>
    <source>
        <strain evidence="3 4">HK31-G</strain>
    </source>
</reference>
<comment type="caution">
    <text evidence="3">The sequence shown here is derived from an EMBL/GenBank/DDBJ whole genome shotgun (WGS) entry which is preliminary data.</text>
</comment>
<evidence type="ECO:0000259" key="2">
    <source>
        <dbReference type="Pfam" id="PF02120"/>
    </source>
</evidence>
<evidence type="ECO:0000313" key="3">
    <source>
        <dbReference type="EMBL" id="MFD3266471.1"/>
    </source>
</evidence>
<evidence type="ECO:0000256" key="1">
    <source>
        <dbReference type="SAM" id="MobiDB-lite"/>
    </source>
</evidence>
<sequence length="372" mass="36667">ASPAGVVARAAADAATAEASEAQADAEPANLAGGDAPSILDEGKAAAARQPTAAAPPPPEAAAPRPVTTPPAAIAAAAVAATNPAPPPAPVADTGDAPAAVEAVVAADAVETAEADAAPAPPAAAPKAKTAVRAARNETGARAEPATAPTVAVADADPLGLVVAPTQTAETFDSGSQGKRENAAPIVEAKADTDTGQPVAPNVGEAAATASTSAPVEARAGPQTVAHLAAQIVKKLEGRSTQFDVALNPEGMGRVDVRIEIGAQGRLTASMSFENPQAAAELRTRANELQKALEQAGFDVSGGLRFDVAADRGHGQAGQGQFGQDAHNNGGAWRGKAFQAALDSADPSADVALSGGLNLQRRTLMSGVDVRI</sequence>